<dbReference type="GO" id="GO:0003677">
    <property type="term" value="F:DNA binding"/>
    <property type="evidence" value="ECO:0007669"/>
    <property type="project" value="UniProtKB-KW"/>
</dbReference>
<evidence type="ECO:0000256" key="1">
    <source>
        <dbReference type="ARBA" id="ARBA00004123"/>
    </source>
</evidence>
<dbReference type="InterPro" id="IPR017930">
    <property type="entry name" value="Myb_dom"/>
</dbReference>
<feature type="domain" description="HTH myb-type" evidence="9">
    <location>
        <begin position="133"/>
        <end position="187"/>
    </location>
</feature>
<dbReference type="FunFam" id="1.10.10.60:FF:000015">
    <property type="entry name" value="Transcription factor RAX3"/>
    <property type="match status" value="1"/>
</dbReference>
<dbReference type="EMBL" id="JAYMYR010000009">
    <property type="protein sequence ID" value="KAK7342187.1"/>
    <property type="molecule type" value="Genomic_DNA"/>
</dbReference>
<dbReference type="InterPro" id="IPR009057">
    <property type="entry name" value="Homeodomain-like_sf"/>
</dbReference>
<keyword evidence="3" id="KW-0805">Transcription regulation</keyword>
<evidence type="ECO:0000256" key="2">
    <source>
        <dbReference type="ARBA" id="ARBA00022737"/>
    </source>
</evidence>
<proteinExistence type="predicted"/>
<dbReference type="AlphaFoldDB" id="A0AAN9LYK3"/>
<feature type="compositionally biased region" description="Basic and acidic residues" evidence="7">
    <location>
        <begin position="18"/>
        <end position="34"/>
    </location>
</feature>
<sequence>MEATYHNNGGTKQSSAKTENERERDNENEKERENQKAAANLVFIEVLYLDNLMQMFQYSMCLNREDSSVENRLRTPFYDKNGLKKGAWSREEDDKLRAYVQIYGHSNWRQLPKFAGLARCGKSCRLRWLNYLRPNLKHGNYTSEEEETIIKLHQEFGNRWSLIAEKLPGRTDNEVKNYWHSHLKKSLKSNEMTPSELKSKPGDNYSFEGNLDESGGYENSENLGAISGDIFPHILESSLARDNYSLTTNAEEDGVPPLVSHKEFSGDFWSEPFLVEDSLDTFKDEIWSGKGMALFIPNFDGAYLF</sequence>
<feature type="compositionally biased region" description="Polar residues" evidence="7">
    <location>
        <begin position="1"/>
        <end position="16"/>
    </location>
</feature>
<dbReference type="InterPro" id="IPR001005">
    <property type="entry name" value="SANT/Myb"/>
</dbReference>
<evidence type="ECO:0000313" key="10">
    <source>
        <dbReference type="EMBL" id="KAK7342187.1"/>
    </source>
</evidence>
<dbReference type="PANTHER" id="PTHR10641">
    <property type="entry name" value="MYB FAMILY TRANSCRIPTION FACTOR"/>
    <property type="match status" value="1"/>
</dbReference>
<gene>
    <name evidence="10" type="ORF">VNO80_25131</name>
</gene>
<dbReference type="InterPro" id="IPR015495">
    <property type="entry name" value="Myb_TF_plants"/>
</dbReference>
<dbReference type="PROSITE" id="PS51294">
    <property type="entry name" value="HTH_MYB"/>
    <property type="match status" value="2"/>
</dbReference>
<dbReference type="GO" id="GO:0005634">
    <property type="term" value="C:nucleus"/>
    <property type="evidence" value="ECO:0007669"/>
    <property type="project" value="UniProtKB-SubCell"/>
</dbReference>
<dbReference type="PROSITE" id="PS50090">
    <property type="entry name" value="MYB_LIKE"/>
    <property type="match status" value="2"/>
</dbReference>
<protein>
    <submittedName>
        <fullName evidence="10">Uncharacterized protein</fullName>
    </submittedName>
</protein>
<accession>A0AAN9LYK3</accession>
<evidence type="ECO:0000256" key="6">
    <source>
        <dbReference type="ARBA" id="ARBA00023242"/>
    </source>
</evidence>
<evidence type="ECO:0000256" key="4">
    <source>
        <dbReference type="ARBA" id="ARBA00023125"/>
    </source>
</evidence>
<dbReference type="SUPFAM" id="SSF46689">
    <property type="entry name" value="Homeodomain-like"/>
    <property type="match status" value="1"/>
</dbReference>
<keyword evidence="6" id="KW-0539">Nucleus</keyword>
<comment type="subcellular location">
    <subcellularLocation>
        <location evidence="1">Nucleus</location>
    </subcellularLocation>
</comment>
<keyword evidence="5" id="KW-0804">Transcription</keyword>
<dbReference type="SMART" id="SM00717">
    <property type="entry name" value="SANT"/>
    <property type="match status" value="2"/>
</dbReference>
<dbReference type="Gene3D" id="1.10.10.60">
    <property type="entry name" value="Homeodomain-like"/>
    <property type="match status" value="2"/>
</dbReference>
<reference evidence="10 11" key="1">
    <citation type="submission" date="2024-01" db="EMBL/GenBank/DDBJ databases">
        <title>The genomes of 5 underutilized Papilionoideae crops provide insights into root nodulation and disease resistanc.</title>
        <authorList>
            <person name="Jiang F."/>
        </authorList>
    </citation>
    <scope>NUCLEOTIDE SEQUENCE [LARGE SCALE GENOMIC DNA]</scope>
    <source>
        <strain evidence="10">JINMINGXINNONG_FW02</strain>
        <tissue evidence="10">Leaves</tissue>
    </source>
</reference>
<dbReference type="CDD" id="cd00167">
    <property type="entry name" value="SANT"/>
    <property type="match status" value="2"/>
</dbReference>
<keyword evidence="4" id="KW-0238">DNA-binding</keyword>
<evidence type="ECO:0000259" key="9">
    <source>
        <dbReference type="PROSITE" id="PS51294"/>
    </source>
</evidence>
<feature type="region of interest" description="Disordered" evidence="7">
    <location>
        <begin position="1"/>
        <end position="34"/>
    </location>
</feature>
<dbReference type="Proteomes" id="UP001374584">
    <property type="component" value="Unassembled WGS sequence"/>
</dbReference>
<evidence type="ECO:0000256" key="3">
    <source>
        <dbReference type="ARBA" id="ARBA00023015"/>
    </source>
</evidence>
<feature type="region of interest" description="Disordered" evidence="7">
    <location>
        <begin position="190"/>
        <end position="211"/>
    </location>
</feature>
<keyword evidence="2" id="KW-0677">Repeat</keyword>
<feature type="domain" description="Myb-like" evidence="8">
    <location>
        <begin position="80"/>
        <end position="132"/>
    </location>
</feature>
<comment type="caution">
    <text evidence="10">The sequence shown here is derived from an EMBL/GenBank/DDBJ whole genome shotgun (WGS) entry which is preliminary data.</text>
</comment>
<feature type="domain" description="HTH myb-type" evidence="9">
    <location>
        <begin position="80"/>
        <end position="132"/>
    </location>
</feature>
<keyword evidence="11" id="KW-1185">Reference proteome</keyword>
<evidence type="ECO:0000259" key="8">
    <source>
        <dbReference type="PROSITE" id="PS50090"/>
    </source>
</evidence>
<dbReference type="PANTHER" id="PTHR10641:SF1402">
    <property type="entry name" value="TRANSCRIPTION FACTOR MYB8-LIKE"/>
    <property type="match status" value="1"/>
</dbReference>
<name>A0AAN9LYK3_PHACN</name>
<evidence type="ECO:0000256" key="7">
    <source>
        <dbReference type="SAM" id="MobiDB-lite"/>
    </source>
</evidence>
<evidence type="ECO:0000313" key="11">
    <source>
        <dbReference type="Proteomes" id="UP001374584"/>
    </source>
</evidence>
<evidence type="ECO:0000256" key="5">
    <source>
        <dbReference type="ARBA" id="ARBA00023163"/>
    </source>
</evidence>
<dbReference type="Pfam" id="PF00249">
    <property type="entry name" value="Myb_DNA-binding"/>
    <property type="match status" value="2"/>
</dbReference>
<feature type="domain" description="Myb-like" evidence="8">
    <location>
        <begin position="133"/>
        <end position="183"/>
    </location>
</feature>
<organism evidence="10 11">
    <name type="scientific">Phaseolus coccineus</name>
    <name type="common">Scarlet runner bean</name>
    <name type="synonym">Phaseolus multiflorus</name>
    <dbReference type="NCBI Taxonomy" id="3886"/>
    <lineage>
        <taxon>Eukaryota</taxon>
        <taxon>Viridiplantae</taxon>
        <taxon>Streptophyta</taxon>
        <taxon>Embryophyta</taxon>
        <taxon>Tracheophyta</taxon>
        <taxon>Spermatophyta</taxon>
        <taxon>Magnoliopsida</taxon>
        <taxon>eudicotyledons</taxon>
        <taxon>Gunneridae</taxon>
        <taxon>Pentapetalae</taxon>
        <taxon>rosids</taxon>
        <taxon>fabids</taxon>
        <taxon>Fabales</taxon>
        <taxon>Fabaceae</taxon>
        <taxon>Papilionoideae</taxon>
        <taxon>50 kb inversion clade</taxon>
        <taxon>NPAAA clade</taxon>
        <taxon>indigoferoid/millettioid clade</taxon>
        <taxon>Phaseoleae</taxon>
        <taxon>Phaseolus</taxon>
    </lineage>
</organism>